<proteinExistence type="predicted"/>
<organism evidence="1 2">
    <name type="scientific">Scutellospora calospora</name>
    <dbReference type="NCBI Taxonomy" id="85575"/>
    <lineage>
        <taxon>Eukaryota</taxon>
        <taxon>Fungi</taxon>
        <taxon>Fungi incertae sedis</taxon>
        <taxon>Mucoromycota</taxon>
        <taxon>Glomeromycotina</taxon>
        <taxon>Glomeromycetes</taxon>
        <taxon>Diversisporales</taxon>
        <taxon>Gigasporaceae</taxon>
        <taxon>Scutellospora</taxon>
    </lineage>
</organism>
<evidence type="ECO:0000313" key="2">
    <source>
        <dbReference type="Proteomes" id="UP000789860"/>
    </source>
</evidence>
<evidence type="ECO:0000313" key="1">
    <source>
        <dbReference type="EMBL" id="CAG8573587.1"/>
    </source>
</evidence>
<protein>
    <submittedName>
        <fullName evidence="1">1463_t:CDS:1</fullName>
    </submittedName>
</protein>
<feature type="non-terminal residue" evidence="1">
    <location>
        <position position="1"/>
    </location>
</feature>
<comment type="caution">
    <text evidence="1">The sequence shown here is derived from an EMBL/GenBank/DDBJ whole genome shotgun (WGS) entry which is preliminary data.</text>
</comment>
<sequence>YREILYSHKHKDSLLTIAKNIKCNKTIVYDTLKQYTETGSTVPKKCLDSKPIFNEAALEELKQIFSQNYNTQIWHTLTEEFDKSYLVSILELIIPICGRMNSEAYVKLLRRHAILVVCQLVPNRQGIFQQDNASAHTCFKVKNVFKNANISVLL</sequence>
<gene>
    <name evidence="1" type="ORF">SCALOS_LOCUS5940</name>
</gene>
<reference evidence="1" key="1">
    <citation type="submission" date="2021-06" db="EMBL/GenBank/DDBJ databases">
        <authorList>
            <person name="Kallberg Y."/>
            <person name="Tangrot J."/>
            <person name="Rosling A."/>
        </authorList>
    </citation>
    <scope>NUCLEOTIDE SEQUENCE</scope>
    <source>
        <strain evidence="1">AU212A</strain>
    </source>
</reference>
<accession>A0ACA9M880</accession>
<keyword evidence="2" id="KW-1185">Reference proteome</keyword>
<dbReference type="Proteomes" id="UP000789860">
    <property type="component" value="Unassembled WGS sequence"/>
</dbReference>
<dbReference type="EMBL" id="CAJVPM010010488">
    <property type="protein sequence ID" value="CAG8573587.1"/>
    <property type="molecule type" value="Genomic_DNA"/>
</dbReference>
<name>A0ACA9M880_9GLOM</name>